<organism evidence="3 4">
    <name type="scientific">Aldrovandia affinis</name>
    <dbReference type="NCBI Taxonomy" id="143900"/>
    <lineage>
        <taxon>Eukaryota</taxon>
        <taxon>Metazoa</taxon>
        <taxon>Chordata</taxon>
        <taxon>Craniata</taxon>
        <taxon>Vertebrata</taxon>
        <taxon>Euteleostomi</taxon>
        <taxon>Actinopterygii</taxon>
        <taxon>Neopterygii</taxon>
        <taxon>Teleostei</taxon>
        <taxon>Notacanthiformes</taxon>
        <taxon>Halosauridae</taxon>
        <taxon>Aldrovandia</taxon>
    </lineage>
</organism>
<accession>A0AAD7R331</accession>
<feature type="compositionally biased region" description="Basic and acidic residues" evidence="2">
    <location>
        <begin position="103"/>
        <end position="120"/>
    </location>
</feature>
<name>A0AAD7R331_9TELE</name>
<gene>
    <name evidence="3" type="ORF">AAFF_G00422320</name>
</gene>
<evidence type="ECO:0000256" key="1">
    <source>
        <dbReference type="SAM" id="Coils"/>
    </source>
</evidence>
<evidence type="ECO:0000256" key="2">
    <source>
        <dbReference type="SAM" id="MobiDB-lite"/>
    </source>
</evidence>
<dbReference type="Gene3D" id="1.20.1260.80">
    <property type="match status" value="1"/>
</dbReference>
<feature type="coiled-coil region" evidence="1">
    <location>
        <begin position="60"/>
        <end position="87"/>
    </location>
</feature>
<evidence type="ECO:0000313" key="3">
    <source>
        <dbReference type="EMBL" id="KAJ8361761.1"/>
    </source>
</evidence>
<feature type="compositionally biased region" description="Gly residues" evidence="2">
    <location>
        <begin position="125"/>
        <end position="136"/>
    </location>
</feature>
<reference evidence="3" key="1">
    <citation type="journal article" date="2023" name="Science">
        <title>Genome structures resolve the early diversification of teleost fishes.</title>
        <authorList>
            <person name="Parey E."/>
            <person name="Louis A."/>
            <person name="Montfort J."/>
            <person name="Bouchez O."/>
            <person name="Roques C."/>
            <person name="Iampietro C."/>
            <person name="Lluch J."/>
            <person name="Castinel A."/>
            <person name="Donnadieu C."/>
            <person name="Desvignes T."/>
            <person name="Floi Bucao C."/>
            <person name="Jouanno E."/>
            <person name="Wen M."/>
            <person name="Mejri S."/>
            <person name="Dirks R."/>
            <person name="Jansen H."/>
            <person name="Henkel C."/>
            <person name="Chen W.J."/>
            <person name="Zahm M."/>
            <person name="Cabau C."/>
            <person name="Klopp C."/>
            <person name="Thompson A.W."/>
            <person name="Robinson-Rechavi M."/>
            <person name="Braasch I."/>
            <person name="Lecointre G."/>
            <person name="Bobe J."/>
            <person name="Postlethwait J.H."/>
            <person name="Berthelot C."/>
            <person name="Roest Crollius H."/>
            <person name="Guiguen Y."/>
        </authorList>
    </citation>
    <scope>NUCLEOTIDE SEQUENCE</scope>
    <source>
        <strain evidence="3">NC1722</strain>
    </source>
</reference>
<evidence type="ECO:0000313" key="4">
    <source>
        <dbReference type="Proteomes" id="UP001221898"/>
    </source>
</evidence>
<feature type="region of interest" description="Disordered" evidence="2">
    <location>
        <begin position="103"/>
        <end position="136"/>
    </location>
</feature>
<dbReference type="EMBL" id="JAINUG010000899">
    <property type="protein sequence ID" value="KAJ8361761.1"/>
    <property type="molecule type" value="Genomic_DNA"/>
</dbReference>
<keyword evidence="1" id="KW-0175">Coiled coil</keyword>
<comment type="caution">
    <text evidence="3">The sequence shown here is derived from an EMBL/GenBank/DDBJ whole genome shotgun (WGS) entry which is preliminary data.</text>
</comment>
<dbReference type="AlphaFoldDB" id="A0AAD7R331"/>
<feature type="compositionally biased region" description="Acidic residues" evidence="2">
    <location>
        <begin position="1"/>
        <end position="24"/>
    </location>
</feature>
<keyword evidence="4" id="KW-1185">Reference proteome</keyword>
<sequence length="136" mass="15368">MLADESGESETTDIEQTLCEDEAGTDISNRMLFDMLRKISTEMEDLKTIKQTTASVEAKLSSLLTRVTEVEERVSELEDTLMQHKENPPPTKADMEDILERLAMAEDRSRRNNLRTDSEFYKPQGGHGESSGRGNK</sequence>
<feature type="region of interest" description="Disordered" evidence="2">
    <location>
        <begin position="1"/>
        <end position="25"/>
    </location>
</feature>
<proteinExistence type="predicted"/>
<protein>
    <submittedName>
        <fullName evidence="3">Uncharacterized protein</fullName>
    </submittedName>
</protein>
<dbReference type="Proteomes" id="UP001221898">
    <property type="component" value="Unassembled WGS sequence"/>
</dbReference>